<dbReference type="EMBL" id="CVVU01000234">
    <property type="protein sequence ID" value="CRP64778.1"/>
    <property type="molecule type" value="Genomic_DNA"/>
</dbReference>
<evidence type="ECO:0000313" key="2">
    <source>
        <dbReference type="Proteomes" id="UP000045039"/>
    </source>
</evidence>
<name>A0A9P1W008_PSEAI</name>
<accession>A0A9P1W008</accession>
<dbReference type="Proteomes" id="UP000045039">
    <property type="component" value="Unassembled WGS sequence"/>
</dbReference>
<evidence type="ECO:0008006" key="3">
    <source>
        <dbReference type="Google" id="ProtNLM"/>
    </source>
</evidence>
<sequence>MNLSIELVPRSCWYSNVRSNVSDTTWNQLKSHCFKAANYRCEICLSRGPHHPVECHEIWHYDDHRLIQRLDRLIALCPRCHQVKHIGLAIERNQAHKAIEWLCHVNSITPDQALQLVKRAFAIHEIRSAYSWSLDLSLLSGQYQVKLAPDNREAGLNRPATPNAQ</sequence>
<gene>
    <name evidence="1" type="ORF">PAERUG_P19_London_7_VIM_2_05_10_05117</name>
</gene>
<proteinExistence type="predicted"/>
<comment type="caution">
    <text evidence="1">The sequence shown here is derived from an EMBL/GenBank/DDBJ whole genome shotgun (WGS) entry which is preliminary data.</text>
</comment>
<protein>
    <recommendedName>
        <fullName evidence="3">HNH endonuclease</fullName>
    </recommendedName>
</protein>
<reference evidence="2" key="1">
    <citation type="submission" date="2015-06" db="EMBL/GenBank/DDBJ databases">
        <authorList>
            <person name="Radhakrishnan Rajesh"/>
            <person name="Underwood Anthony"/>
            <person name="Al-Shahib Ali"/>
        </authorList>
    </citation>
    <scope>NUCLEOTIDE SEQUENCE [LARGE SCALE GENOMIC DNA]</scope>
    <source>
        <strain evidence="2">P19_London_7_VIM_2_05_10</strain>
    </source>
</reference>
<organism evidence="1 2">
    <name type="scientific">Pseudomonas aeruginosa</name>
    <dbReference type="NCBI Taxonomy" id="287"/>
    <lineage>
        <taxon>Bacteria</taxon>
        <taxon>Pseudomonadati</taxon>
        <taxon>Pseudomonadota</taxon>
        <taxon>Gammaproteobacteria</taxon>
        <taxon>Pseudomonadales</taxon>
        <taxon>Pseudomonadaceae</taxon>
        <taxon>Pseudomonas</taxon>
    </lineage>
</organism>
<evidence type="ECO:0000313" key="1">
    <source>
        <dbReference type="EMBL" id="CRP64778.1"/>
    </source>
</evidence>
<dbReference type="AlphaFoldDB" id="A0A9P1W008"/>